<gene>
    <name evidence="3" type="ORF">A4U43_C04F21350</name>
</gene>
<reference evidence="4" key="1">
    <citation type="journal article" date="2017" name="Nat. Commun.">
        <title>The asparagus genome sheds light on the origin and evolution of a young Y chromosome.</title>
        <authorList>
            <person name="Harkess A."/>
            <person name="Zhou J."/>
            <person name="Xu C."/>
            <person name="Bowers J.E."/>
            <person name="Van der Hulst R."/>
            <person name="Ayyampalayam S."/>
            <person name="Mercati F."/>
            <person name="Riccardi P."/>
            <person name="McKain M.R."/>
            <person name="Kakrana A."/>
            <person name="Tang H."/>
            <person name="Ray J."/>
            <person name="Groenendijk J."/>
            <person name="Arikit S."/>
            <person name="Mathioni S.M."/>
            <person name="Nakano M."/>
            <person name="Shan H."/>
            <person name="Telgmann-Rauber A."/>
            <person name="Kanno A."/>
            <person name="Yue Z."/>
            <person name="Chen H."/>
            <person name="Li W."/>
            <person name="Chen Y."/>
            <person name="Xu X."/>
            <person name="Zhang Y."/>
            <person name="Luo S."/>
            <person name="Chen H."/>
            <person name="Gao J."/>
            <person name="Mao Z."/>
            <person name="Pires J.C."/>
            <person name="Luo M."/>
            <person name="Kudrna D."/>
            <person name="Wing R.A."/>
            <person name="Meyers B.C."/>
            <person name="Yi K."/>
            <person name="Kong H."/>
            <person name="Lavrijsen P."/>
            <person name="Sunseri F."/>
            <person name="Falavigna A."/>
            <person name="Ye Y."/>
            <person name="Leebens-Mack J.H."/>
            <person name="Chen G."/>
        </authorList>
    </citation>
    <scope>NUCLEOTIDE SEQUENCE [LARGE SCALE GENOMIC DNA]</scope>
    <source>
        <strain evidence="4">cv. DH0086</strain>
    </source>
</reference>
<dbReference type="AlphaFoldDB" id="A0A5P1F2Q3"/>
<feature type="transmembrane region" description="Helical" evidence="2">
    <location>
        <begin position="39"/>
        <end position="61"/>
    </location>
</feature>
<dbReference type="EMBL" id="CM007384">
    <property type="protein sequence ID" value="ONK72625.1"/>
    <property type="molecule type" value="Genomic_DNA"/>
</dbReference>
<feature type="region of interest" description="Disordered" evidence="1">
    <location>
        <begin position="110"/>
        <end position="135"/>
    </location>
</feature>
<keyword evidence="2" id="KW-1133">Transmembrane helix</keyword>
<evidence type="ECO:0000256" key="1">
    <source>
        <dbReference type="SAM" id="MobiDB-lite"/>
    </source>
</evidence>
<evidence type="ECO:0000313" key="3">
    <source>
        <dbReference type="EMBL" id="ONK72625.1"/>
    </source>
</evidence>
<evidence type="ECO:0000313" key="4">
    <source>
        <dbReference type="Proteomes" id="UP000243459"/>
    </source>
</evidence>
<protein>
    <submittedName>
        <fullName evidence="3">Uncharacterized protein</fullName>
    </submittedName>
</protein>
<proteinExistence type="predicted"/>
<keyword evidence="2" id="KW-0472">Membrane</keyword>
<dbReference type="Gramene" id="ONK72625">
    <property type="protein sequence ID" value="ONK72625"/>
    <property type="gene ID" value="A4U43_C04F21350"/>
</dbReference>
<accession>A0A5P1F2Q3</accession>
<name>A0A5P1F2Q3_ASPOF</name>
<keyword evidence="4" id="KW-1185">Reference proteome</keyword>
<evidence type="ECO:0000256" key="2">
    <source>
        <dbReference type="SAM" id="Phobius"/>
    </source>
</evidence>
<dbReference type="Proteomes" id="UP000243459">
    <property type="component" value="Chromosome 4"/>
</dbReference>
<keyword evidence="2" id="KW-0812">Transmembrane</keyword>
<organism evidence="3 4">
    <name type="scientific">Asparagus officinalis</name>
    <name type="common">Garden asparagus</name>
    <dbReference type="NCBI Taxonomy" id="4686"/>
    <lineage>
        <taxon>Eukaryota</taxon>
        <taxon>Viridiplantae</taxon>
        <taxon>Streptophyta</taxon>
        <taxon>Embryophyta</taxon>
        <taxon>Tracheophyta</taxon>
        <taxon>Spermatophyta</taxon>
        <taxon>Magnoliopsida</taxon>
        <taxon>Liliopsida</taxon>
        <taxon>Asparagales</taxon>
        <taxon>Asparagaceae</taxon>
        <taxon>Asparagoideae</taxon>
        <taxon>Asparagus</taxon>
    </lineage>
</organism>
<feature type="transmembrane region" description="Helical" evidence="2">
    <location>
        <begin position="73"/>
        <end position="91"/>
    </location>
</feature>
<sequence>MVAHSSLESRRRILLRISSSNPASKLVVPRISSTPPLNFVRFFVAFGESLAFLGDFVGFLLDLLDFGNYMYTFSMIFSFDISFITEILALFEDGDSTAFREERTLYKAGDGTDIDGDRGDGNSEENEAVGATSQDSLEHDEMKACDLHSFWRKMECTVDCS</sequence>